<dbReference type="Proteomes" id="UP000823842">
    <property type="component" value="Unassembled WGS sequence"/>
</dbReference>
<evidence type="ECO:0000256" key="2">
    <source>
        <dbReference type="SAM" id="Phobius"/>
    </source>
</evidence>
<keyword evidence="2" id="KW-0812">Transmembrane</keyword>
<feature type="coiled-coil region" evidence="1">
    <location>
        <begin position="412"/>
        <end position="439"/>
    </location>
</feature>
<evidence type="ECO:0000313" key="4">
    <source>
        <dbReference type="Proteomes" id="UP000823842"/>
    </source>
</evidence>
<proteinExistence type="predicted"/>
<keyword evidence="2" id="KW-0472">Membrane</keyword>
<feature type="transmembrane region" description="Helical" evidence="2">
    <location>
        <begin position="348"/>
        <end position="376"/>
    </location>
</feature>
<dbReference type="AlphaFoldDB" id="A0A9D2LSP0"/>
<dbReference type="Gene3D" id="3.40.50.720">
    <property type="entry name" value="NAD(P)-binding Rossmann-like Domain"/>
    <property type="match status" value="1"/>
</dbReference>
<evidence type="ECO:0000256" key="1">
    <source>
        <dbReference type="SAM" id="Coils"/>
    </source>
</evidence>
<reference evidence="3" key="1">
    <citation type="journal article" date="2021" name="PeerJ">
        <title>Extensive microbial diversity within the chicken gut microbiome revealed by metagenomics and culture.</title>
        <authorList>
            <person name="Gilroy R."/>
            <person name="Ravi A."/>
            <person name="Getino M."/>
            <person name="Pursley I."/>
            <person name="Horton D.L."/>
            <person name="Alikhan N.F."/>
            <person name="Baker D."/>
            <person name="Gharbi K."/>
            <person name="Hall N."/>
            <person name="Watson M."/>
            <person name="Adriaenssens E.M."/>
            <person name="Foster-Nyarko E."/>
            <person name="Jarju S."/>
            <person name="Secka A."/>
            <person name="Antonio M."/>
            <person name="Oren A."/>
            <person name="Chaudhuri R.R."/>
            <person name="La Ragione R."/>
            <person name="Hildebrand F."/>
            <person name="Pallen M.J."/>
        </authorList>
    </citation>
    <scope>NUCLEOTIDE SEQUENCE</scope>
    <source>
        <strain evidence="3">ChiSjej1B19-5720</strain>
    </source>
</reference>
<dbReference type="EMBL" id="DWYZ01000151">
    <property type="protein sequence ID" value="HJB28717.1"/>
    <property type="molecule type" value="Genomic_DNA"/>
</dbReference>
<comment type="caution">
    <text evidence="3">The sequence shown here is derived from an EMBL/GenBank/DDBJ whole genome shotgun (WGS) entry which is preliminary data.</text>
</comment>
<feature type="transmembrane region" description="Helical" evidence="2">
    <location>
        <begin position="388"/>
        <end position="410"/>
    </location>
</feature>
<keyword evidence="1" id="KW-0175">Coiled coil</keyword>
<accession>A0A9D2LSP0</accession>
<keyword evidence="2" id="KW-1133">Transmembrane helix</keyword>
<dbReference type="InterPro" id="IPR036291">
    <property type="entry name" value="NAD(P)-bd_dom_sf"/>
</dbReference>
<gene>
    <name evidence="3" type="ORF">IAA06_07975</name>
</gene>
<dbReference type="SUPFAM" id="SSF51735">
    <property type="entry name" value="NAD(P)-binding Rossmann-fold domains"/>
    <property type="match status" value="1"/>
</dbReference>
<organism evidence="3 4">
    <name type="scientific">Candidatus Blautia faecavium</name>
    <dbReference type="NCBI Taxonomy" id="2838487"/>
    <lineage>
        <taxon>Bacteria</taxon>
        <taxon>Bacillati</taxon>
        <taxon>Bacillota</taxon>
        <taxon>Clostridia</taxon>
        <taxon>Lachnospirales</taxon>
        <taxon>Lachnospiraceae</taxon>
        <taxon>Blautia</taxon>
    </lineage>
</organism>
<evidence type="ECO:0000313" key="3">
    <source>
        <dbReference type="EMBL" id="HJB28717.1"/>
    </source>
</evidence>
<protein>
    <submittedName>
        <fullName evidence="3">NAD(P)-dependent oxidoreductase</fullName>
    </submittedName>
</protein>
<name>A0A9D2LSP0_9FIRM</name>
<reference evidence="3" key="2">
    <citation type="submission" date="2021-04" db="EMBL/GenBank/DDBJ databases">
        <authorList>
            <person name="Gilroy R."/>
        </authorList>
    </citation>
    <scope>NUCLEOTIDE SEQUENCE</scope>
    <source>
        <strain evidence="3">ChiSjej1B19-5720</strain>
    </source>
</reference>
<feature type="transmembrane region" description="Helical" evidence="2">
    <location>
        <begin position="317"/>
        <end position="336"/>
    </location>
</feature>
<sequence length="711" mass="81276">MNILFVGSGDITANYLADRLYREGHNISWATKEEKSLLLKKEFKGKIYREGYRTSVLNGILRLQGIDTVVFAYETYVGEDEEERESLIPALQNTLKALENHKIKHFVYLSTVELDYEQVLTPKLAEIEYGEKLCRSCQERKGLPLLILRMGMCFGRYSLDKMGYVGRTIVNALLDKPVICRCSPDSYVDLIYGEDAAVAAGNLLELDKQGTYRILSGHPVSMKELHDILEVIIKKPIQVTYLNEEKTLSREAHQEMSRKLKEETGWIPFYLIKDKGGGIIWTAVDSYKKKGQEEKSSAGKKEFKVLTFLKKYSGIKGVLEALVLFGLMLLILPFTREATDLRYVDVRLAYIAMISAMFGMKIGIFSTFLACVSYVYDLGREGIDLTYLIYSVDTWIPFIIYGATGAVLGYMSDRKQDRIDEVEEKYGNLYERYDFLKDIHKEALEVKGRLQQQISASRESFGKVYEVTEKLNTLSPDKIFYQAVDVVSDTIGECRSAIWLVGSKDSHFARRIACSGSLGEELPNSLELDEYPLLQEGFEEENLFVNRKLKDGYPDFAAPVYRGGRTVAFVALYGLAAEKYTLYYQNLFKVLVGMIENSLIRAMEYEEKRKGEIYLPDTEFLKADEFLSKVKLMEQEKEKSHHTYIQIKILNWEKEKLPELSAKVSSLIRENDFAGFDKAGNLRVLLVNASGTDLPLIQKRFAGRDMEVVLW</sequence>